<proteinExistence type="predicted"/>
<dbReference type="PROSITE" id="PS51257">
    <property type="entry name" value="PROKAR_LIPOPROTEIN"/>
    <property type="match status" value="1"/>
</dbReference>
<dbReference type="AlphaFoldDB" id="A0A0P9DNP6"/>
<dbReference type="PATRIC" id="fig|186479.3.peg.10208"/>
<dbReference type="EMBL" id="LJCR01000793">
    <property type="protein sequence ID" value="KPV51742.1"/>
    <property type="molecule type" value="Genomic_DNA"/>
</dbReference>
<dbReference type="InterPro" id="IPR007410">
    <property type="entry name" value="LpqE-like"/>
</dbReference>
<dbReference type="SUPFAM" id="SSF110087">
    <property type="entry name" value="DR1885-like metal-binding protein"/>
    <property type="match status" value="1"/>
</dbReference>
<dbReference type="InterPro" id="IPR036182">
    <property type="entry name" value="PCuAC_sf"/>
</dbReference>
<evidence type="ECO:0000313" key="2">
    <source>
        <dbReference type="EMBL" id="KPV51742.1"/>
    </source>
</evidence>
<dbReference type="InterPro" id="IPR058248">
    <property type="entry name" value="Lxx211020-like"/>
</dbReference>
<dbReference type="Proteomes" id="UP000050509">
    <property type="component" value="Unassembled WGS sequence"/>
</dbReference>
<accession>A0A0P9DNP6</accession>
<comment type="caution">
    <text evidence="2">The sequence shown here is derived from an EMBL/GenBank/DDBJ whole genome shotgun (WGS) entry which is preliminary data.</text>
</comment>
<dbReference type="Gene3D" id="2.60.40.1890">
    <property type="entry name" value="PCu(A)C copper chaperone"/>
    <property type="match status" value="1"/>
</dbReference>
<keyword evidence="1" id="KW-0732">Signal</keyword>
<name>A0A0P9DNP6_9CHLR</name>
<dbReference type="PANTHER" id="PTHR36302">
    <property type="entry name" value="BLR7088 PROTEIN"/>
    <property type="match status" value="1"/>
</dbReference>
<reference evidence="2 3" key="1">
    <citation type="submission" date="2015-09" db="EMBL/GenBank/DDBJ databases">
        <title>Draft genome sequence of Kouleothrix aurantiaca JCM 19913.</title>
        <authorList>
            <person name="Hemp J."/>
        </authorList>
    </citation>
    <scope>NUCLEOTIDE SEQUENCE [LARGE SCALE GENOMIC DNA]</scope>
    <source>
        <strain evidence="2 3">COM-B</strain>
    </source>
</reference>
<gene>
    <name evidence="2" type="ORF">SE17_19475</name>
</gene>
<feature type="chain" id="PRO_5006156328" description="Copper chaperone PCu(A)C" evidence="1">
    <location>
        <begin position="28"/>
        <end position="200"/>
    </location>
</feature>
<feature type="signal peptide" evidence="1">
    <location>
        <begin position="1"/>
        <end position="27"/>
    </location>
</feature>
<dbReference type="PANTHER" id="PTHR36302:SF1">
    <property type="entry name" value="COPPER CHAPERONE PCU(A)C"/>
    <property type="match status" value="1"/>
</dbReference>
<protein>
    <recommendedName>
        <fullName evidence="4">Copper chaperone PCu(A)C</fullName>
    </recommendedName>
</protein>
<evidence type="ECO:0000256" key="1">
    <source>
        <dbReference type="SAM" id="SignalP"/>
    </source>
</evidence>
<sequence length="200" mass="20119">MRSIFIPALIAGALLLGACGQAGTAQAPTAANAPATNAPAAGAIQISDPWARPAIAMMGDEQPAGASMGEAKPTDAMAAAQPTGAAVGGESAAMSGANGAPYLTITNTGDAADRLIKATGDIAKSIELHTVIKNGDVMEMRPVEAIEVPAKGSVKLMPGSFHVMLIGLNRDLKVGDSLDVTLQFEKAGAVPVHATVRQPE</sequence>
<evidence type="ECO:0000313" key="3">
    <source>
        <dbReference type="Proteomes" id="UP000050509"/>
    </source>
</evidence>
<organism evidence="2 3">
    <name type="scientific">Kouleothrix aurantiaca</name>
    <dbReference type="NCBI Taxonomy" id="186479"/>
    <lineage>
        <taxon>Bacteria</taxon>
        <taxon>Bacillati</taxon>
        <taxon>Chloroflexota</taxon>
        <taxon>Chloroflexia</taxon>
        <taxon>Chloroflexales</taxon>
        <taxon>Roseiflexineae</taxon>
        <taxon>Roseiflexaceae</taxon>
        <taxon>Kouleothrix</taxon>
    </lineage>
</organism>
<dbReference type="Pfam" id="PF04314">
    <property type="entry name" value="PCuAC"/>
    <property type="match status" value="1"/>
</dbReference>
<keyword evidence="3" id="KW-1185">Reference proteome</keyword>
<evidence type="ECO:0008006" key="4">
    <source>
        <dbReference type="Google" id="ProtNLM"/>
    </source>
</evidence>